<keyword evidence="2" id="KW-1185">Reference proteome</keyword>
<evidence type="ECO:0000313" key="1">
    <source>
        <dbReference type="EMBL" id="RDX40062.1"/>
    </source>
</evidence>
<proteinExistence type="predicted"/>
<dbReference type="EMBL" id="KZ857593">
    <property type="protein sequence ID" value="RDX40062.1"/>
    <property type="molecule type" value="Genomic_DNA"/>
</dbReference>
<gene>
    <name evidence="1" type="ORF">OH76DRAFT_1490609</name>
</gene>
<protein>
    <submittedName>
        <fullName evidence="1">Uncharacterized protein</fullName>
    </submittedName>
</protein>
<dbReference type="Proteomes" id="UP000256964">
    <property type="component" value="Unassembled WGS sequence"/>
</dbReference>
<organism evidence="1 2">
    <name type="scientific">Lentinus brumalis</name>
    <dbReference type="NCBI Taxonomy" id="2498619"/>
    <lineage>
        <taxon>Eukaryota</taxon>
        <taxon>Fungi</taxon>
        <taxon>Dikarya</taxon>
        <taxon>Basidiomycota</taxon>
        <taxon>Agaricomycotina</taxon>
        <taxon>Agaricomycetes</taxon>
        <taxon>Polyporales</taxon>
        <taxon>Polyporaceae</taxon>
        <taxon>Lentinus</taxon>
    </lineage>
</organism>
<accession>A0A371CIF3</accession>
<dbReference type="AlphaFoldDB" id="A0A371CIF3"/>
<sequence length="56" mass="6538">MMPFEPHISGKVMDIYYSQHCQLLRRRGYYAETEKLEIATILTPNPLHPPVPIIDI</sequence>
<name>A0A371CIF3_9APHY</name>
<reference evidence="1 2" key="1">
    <citation type="journal article" date="2018" name="Biotechnol. Biofuels">
        <title>Integrative visual omics of the white-rot fungus Polyporus brumalis exposes the biotechnological potential of its oxidative enzymes for delignifying raw plant biomass.</title>
        <authorList>
            <person name="Miyauchi S."/>
            <person name="Rancon A."/>
            <person name="Drula E."/>
            <person name="Hage H."/>
            <person name="Chaduli D."/>
            <person name="Favel A."/>
            <person name="Grisel S."/>
            <person name="Henrissat B."/>
            <person name="Herpoel-Gimbert I."/>
            <person name="Ruiz-Duenas F.J."/>
            <person name="Chevret D."/>
            <person name="Hainaut M."/>
            <person name="Lin J."/>
            <person name="Wang M."/>
            <person name="Pangilinan J."/>
            <person name="Lipzen A."/>
            <person name="Lesage-Meessen L."/>
            <person name="Navarro D."/>
            <person name="Riley R."/>
            <person name="Grigoriev I.V."/>
            <person name="Zhou S."/>
            <person name="Raouche S."/>
            <person name="Rosso M.N."/>
        </authorList>
    </citation>
    <scope>NUCLEOTIDE SEQUENCE [LARGE SCALE GENOMIC DNA]</scope>
    <source>
        <strain evidence="1 2">BRFM 1820</strain>
    </source>
</reference>
<evidence type="ECO:0000313" key="2">
    <source>
        <dbReference type="Proteomes" id="UP000256964"/>
    </source>
</evidence>